<dbReference type="OrthoDB" id="157232at2"/>
<keyword evidence="9" id="KW-0443">Lipid metabolism</keyword>
<evidence type="ECO:0000313" key="14">
    <source>
        <dbReference type="Proteomes" id="UP000184287"/>
    </source>
</evidence>
<evidence type="ECO:0000256" key="10">
    <source>
        <dbReference type="ARBA" id="ARBA00023136"/>
    </source>
</evidence>
<dbReference type="GO" id="GO:0009103">
    <property type="term" value="P:lipopolysaccharide biosynthetic process"/>
    <property type="evidence" value="ECO:0007669"/>
    <property type="project" value="UniProtKB-KW"/>
</dbReference>
<dbReference type="InterPro" id="IPR000620">
    <property type="entry name" value="EamA_dom"/>
</dbReference>
<dbReference type="AlphaFoldDB" id="A0A1M4W0F0"/>
<organism evidence="13 14">
    <name type="scientific">Pedobacter caeni</name>
    <dbReference type="NCBI Taxonomy" id="288992"/>
    <lineage>
        <taxon>Bacteria</taxon>
        <taxon>Pseudomonadati</taxon>
        <taxon>Bacteroidota</taxon>
        <taxon>Sphingobacteriia</taxon>
        <taxon>Sphingobacteriales</taxon>
        <taxon>Sphingobacteriaceae</taxon>
        <taxon>Pedobacter</taxon>
    </lineage>
</organism>
<dbReference type="GO" id="GO:0022857">
    <property type="term" value="F:transmembrane transporter activity"/>
    <property type="evidence" value="ECO:0007669"/>
    <property type="project" value="InterPro"/>
</dbReference>
<keyword evidence="6 11" id="KW-0812">Transmembrane</keyword>
<dbReference type="SUPFAM" id="SSF103481">
    <property type="entry name" value="Multidrug resistance efflux transporter EmrE"/>
    <property type="match status" value="2"/>
</dbReference>
<name>A0A1M4W0F0_9SPHI</name>
<sequence length="284" mass="31472">MSTSALMLVIAAAILHAVWNLITKQVNGKLAFFWLISLFSAIIYLPVLIYQLIHTPIQYTGSLFLFSGISAVLHLFYFIALQLGYRKADLSVVYPIARGAGPIFTIIGAILIFQERPGIMAITGAILIVCGVILMTGLKLKKDSRMLAGINYGLLTGFLISSYTLWDRFAVVEHQVSAIFITFSSIALPLIILLPLPIRKADEVLLELKTHWKQGLAVAIFQPLSYLLILIAMKRMPLSYVAPLRELSIVFAVFFGANLLKEKDSKRRIIAALIILIGISLLAW</sequence>
<keyword evidence="14" id="KW-1185">Reference proteome</keyword>
<dbReference type="GO" id="GO:0009245">
    <property type="term" value="P:lipid A biosynthetic process"/>
    <property type="evidence" value="ECO:0007669"/>
    <property type="project" value="UniProtKB-KW"/>
</dbReference>
<evidence type="ECO:0000256" key="2">
    <source>
        <dbReference type="ARBA" id="ARBA00022475"/>
    </source>
</evidence>
<dbReference type="STRING" id="288992.SAMN04488522_1011088"/>
<keyword evidence="10 11" id="KW-0472">Membrane</keyword>
<feature type="domain" description="EamA" evidence="12">
    <location>
        <begin position="4"/>
        <end position="136"/>
    </location>
</feature>
<gene>
    <name evidence="13" type="ORF">SAMN04488522_1011088</name>
</gene>
<dbReference type="InterPro" id="IPR000390">
    <property type="entry name" value="Small_drug/metabolite_transptr"/>
</dbReference>
<dbReference type="PANTHER" id="PTHR30561:SF9">
    <property type="entry name" value="4-AMINO-4-DEOXY-L-ARABINOSE-PHOSPHOUNDECAPRENOL FLIPPASE SUBUNIT ARNF-RELATED"/>
    <property type="match status" value="1"/>
</dbReference>
<evidence type="ECO:0000256" key="8">
    <source>
        <dbReference type="ARBA" id="ARBA00022989"/>
    </source>
</evidence>
<dbReference type="EMBL" id="FQUQ01000001">
    <property type="protein sequence ID" value="SHE74774.1"/>
    <property type="molecule type" value="Genomic_DNA"/>
</dbReference>
<dbReference type="GO" id="GO:0005886">
    <property type="term" value="C:plasma membrane"/>
    <property type="evidence" value="ECO:0007669"/>
    <property type="project" value="UniProtKB-SubCell"/>
</dbReference>
<evidence type="ECO:0000256" key="9">
    <source>
        <dbReference type="ARBA" id="ARBA00023098"/>
    </source>
</evidence>
<evidence type="ECO:0000256" key="4">
    <source>
        <dbReference type="ARBA" id="ARBA00022519"/>
    </source>
</evidence>
<evidence type="ECO:0000259" key="12">
    <source>
        <dbReference type="Pfam" id="PF00892"/>
    </source>
</evidence>
<accession>A0A1M4W0F0</accession>
<evidence type="ECO:0000256" key="6">
    <source>
        <dbReference type="ARBA" id="ARBA00022692"/>
    </source>
</evidence>
<dbReference type="Pfam" id="PF00892">
    <property type="entry name" value="EamA"/>
    <property type="match status" value="2"/>
</dbReference>
<feature type="transmembrane region" description="Helical" evidence="11">
    <location>
        <begin position="119"/>
        <end position="138"/>
    </location>
</feature>
<dbReference type="InterPro" id="IPR037185">
    <property type="entry name" value="EmrE-like"/>
</dbReference>
<feature type="transmembrane region" description="Helical" evidence="11">
    <location>
        <begin position="92"/>
        <end position="113"/>
    </location>
</feature>
<feature type="domain" description="EamA" evidence="12">
    <location>
        <begin position="148"/>
        <end position="283"/>
    </location>
</feature>
<feature type="transmembrane region" description="Helical" evidence="11">
    <location>
        <begin position="59"/>
        <end position="80"/>
    </location>
</feature>
<keyword evidence="3" id="KW-0444">Lipid biosynthesis</keyword>
<reference evidence="14" key="1">
    <citation type="submission" date="2016-11" db="EMBL/GenBank/DDBJ databases">
        <authorList>
            <person name="Varghese N."/>
            <person name="Submissions S."/>
        </authorList>
    </citation>
    <scope>NUCLEOTIDE SEQUENCE [LARGE SCALE GENOMIC DNA]</scope>
    <source>
        <strain evidence="14">DSM 16990</strain>
    </source>
</reference>
<dbReference type="RefSeq" id="WP_073228351.1">
    <property type="nucleotide sequence ID" value="NZ_FQUQ01000001.1"/>
</dbReference>
<evidence type="ECO:0000256" key="7">
    <source>
        <dbReference type="ARBA" id="ARBA00022985"/>
    </source>
</evidence>
<feature type="transmembrane region" description="Helical" evidence="11">
    <location>
        <begin position="216"/>
        <end position="234"/>
    </location>
</feature>
<feature type="transmembrane region" description="Helical" evidence="11">
    <location>
        <begin position="178"/>
        <end position="196"/>
    </location>
</feature>
<keyword evidence="7" id="KW-0448">Lipopolysaccharide biosynthesis</keyword>
<dbReference type="PANTHER" id="PTHR30561">
    <property type="entry name" value="SMR FAMILY PROTON-DEPENDENT DRUG EFFLUX TRANSPORTER SUGE"/>
    <property type="match status" value="1"/>
</dbReference>
<proteinExistence type="predicted"/>
<evidence type="ECO:0000256" key="5">
    <source>
        <dbReference type="ARBA" id="ARBA00022556"/>
    </source>
</evidence>
<evidence type="ECO:0000313" key="13">
    <source>
        <dbReference type="EMBL" id="SHE74774.1"/>
    </source>
</evidence>
<comment type="subcellular location">
    <subcellularLocation>
        <location evidence="1">Cell membrane</location>
        <topology evidence="1">Multi-pass membrane protein</topology>
    </subcellularLocation>
</comment>
<feature type="transmembrane region" description="Helical" evidence="11">
    <location>
        <begin position="6"/>
        <end position="23"/>
    </location>
</feature>
<keyword evidence="8 11" id="KW-1133">Transmembrane helix</keyword>
<dbReference type="Proteomes" id="UP000184287">
    <property type="component" value="Unassembled WGS sequence"/>
</dbReference>
<feature type="transmembrane region" description="Helical" evidence="11">
    <location>
        <begin position="150"/>
        <end position="166"/>
    </location>
</feature>
<keyword evidence="2" id="KW-1003">Cell membrane</keyword>
<feature type="transmembrane region" description="Helical" evidence="11">
    <location>
        <begin position="240"/>
        <end position="260"/>
    </location>
</feature>
<dbReference type="Gene3D" id="1.10.3730.20">
    <property type="match status" value="2"/>
</dbReference>
<protein>
    <submittedName>
        <fullName evidence="13">EamA-like transporter family protein</fullName>
    </submittedName>
</protein>
<evidence type="ECO:0000256" key="11">
    <source>
        <dbReference type="SAM" id="Phobius"/>
    </source>
</evidence>
<keyword evidence="4" id="KW-0997">Cell inner membrane</keyword>
<evidence type="ECO:0000256" key="3">
    <source>
        <dbReference type="ARBA" id="ARBA00022516"/>
    </source>
</evidence>
<keyword evidence="5" id="KW-0441">Lipid A biosynthesis</keyword>
<evidence type="ECO:0000256" key="1">
    <source>
        <dbReference type="ARBA" id="ARBA00004651"/>
    </source>
</evidence>
<feature type="transmembrane region" description="Helical" evidence="11">
    <location>
        <begin position="267"/>
        <end position="283"/>
    </location>
</feature>
<feature type="transmembrane region" description="Helical" evidence="11">
    <location>
        <begin position="30"/>
        <end position="53"/>
    </location>
</feature>